<evidence type="ECO:0000313" key="5">
    <source>
        <dbReference type="EMBL" id="MDL2409702.1"/>
    </source>
</evidence>
<dbReference type="EMBL" id="JARFYN010000057">
    <property type="protein sequence ID" value="MDL2409702.1"/>
    <property type="molecule type" value="Genomic_DNA"/>
</dbReference>
<proteinExistence type="inferred from homology"/>
<keyword evidence="6" id="KW-1185">Reference proteome</keyword>
<dbReference type="InterPro" id="IPR011004">
    <property type="entry name" value="Trimer_LpxA-like_sf"/>
</dbReference>
<evidence type="ECO:0000313" key="6">
    <source>
        <dbReference type="Proteomes" id="UP001172630"/>
    </source>
</evidence>
<keyword evidence="2" id="KW-0808">Transferase</keyword>
<accession>A0ABT7KMA3</accession>
<dbReference type="Pfam" id="PF00132">
    <property type="entry name" value="Hexapep"/>
    <property type="match status" value="1"/>
</dbReference>
<dbReference type="SUPFAM" id="SSF51161">
    <property type="entry name" value="Trimeric LpxA-like enzymes"/>
    <property type="match status" value="1"/>
</dbReference>
<dbReference type="RefSeq" id="WP_285883305.1">
    <property type="nucleotide sequence ID" value="NZ_JARFYN010000057.1"/>
</dbReference>
<gene>
    <name evidence="5" type="ORF">PY650_29585</name>
</gene>
<sequence length="92" mass="9819">MGHDAWIGQNAAIMPGVHIGAGAIIAAASVVTRDVPSYAVVEGNPAAIIRMRYPDEITSEILDIPWWDWPIDKIEANLTALNSGDLAALRLA</sequence>
<name>A0ABT7KMA3_9HYPH</name>
<dbReference type="PROSITE" id="PS00101">
    <property type="entry name" value="HEXAPEP_TRANSFERASES"/>
    <property type="match status" value="1"/>
</dbReference>
<organism evidence="5 6">
    <name type="scientific">Rhizobium calliandrae</name>
    <dbReference type="NCBI Taxonomy" id="1312182"/>
    <lineage>
        <taxon>Bacteria</taxon>
        <taxon>Pseudomonadati</taxon>
        <taxon>Pseudomonadota</taxon>
        <taxon>Alphaproteobacteria</taxon>
        <taxon>Hyphomicrobiales</taxon>
        <taxon>Rhizobiaceae</taxon>
        <taxon>Rhizobium/Agrobacterium group</taxon>
        <taxon>Rhizobium</taxon>
    </lineage>
</organism>
<comment type="similarity">
    <text evidence="1">Belongs to the transferase hexapeptide repeat family.</text>
</comment>
<evidence type="ECO:0000256" key="2">
    <source>
        <dbReference type="ARBA" id="ARBA00022679"/>
    </source>
</evidence>
<evidence type="ECO:0000256" key="3">
    <source>
        <dbReference type="ARBA" id="ARBA00022737"/>
    </source>
</evidence>
<dbReference type="Gene3D" id="2.160.10.10">
    <property type="entry name" value="Hexapeptide repeat proteins"/>
    <property type="match status" value="1"/>
</dbReference>
<comment type="caution">
    <text evidence="5">The sequence shown here is derived from an EMBL/GenBank/DDBJ whole genome shotgun (WGS) entry which is preliminary data.</text>
</comment>
<reference evidence="5" key="1">
    <citation type="submission" date="2023-06" db="EMBL/GenBank/DDBJ databases">
        <title>Phylogenetic Diversity of Rhizobium strains.</title>
        <authorList>
            <person name="Moura F.T."/>
            <person name="Helene L.C.F."/>
            <person name="Hungria M."/>
        </authorList>
    </citation>
    <scope>NUCLEOTIDE SEQUENCE</scope>
    <source>
        <strain evidence="5">CCGE524</strain>
    </source>
</reference>
<dbReference type="InterPro" id="IPR018357">
    <property type="entry name" value="Hexapep_transf_CS"/>
</dbReference>
<evidence type="ECO:0000256" key="4">
    <source>
        <dbReference type="ARBA" id="ARBA00023315"/>
    </source>
</evidence>
<protein>
    <submittedName>
        <fullName evidence="5">Uncharacterized protein</fullName>
    </submittedName>
</protein>
<keyword evidence="3" id="KW-0677">Repeat</keyword>
<dbReference type="PANTHER" id="PTHR43300:SF11">
    <property type="entry name" value="ACETYLTRANSFERASE RV3034C-RELATED"/>
    <property type="match status" value="1"/>
</dbReference>
<keyword evidence="4" id="KW-0012">Acyltransferase</keyword>
<evidence type="ECO:0000256" key="1">
    <source>
        <dbReference type="ARBA" id="ARBA00007274"/>
    </source>
</evidence>
<dbReference type="InterPro" id="IPR001451">
    <property type="entry name" value="Hexapep"/>
</dbReference>
<dbReference type="PANTHER" id="PTHR43300">
    <property type="entry name" value="ACETYLTRANSFERASE"/>
    <property type="match status" value="1"/>
</dbReference>
<dbReference type="InterPro" id="IPR050179">
    <property type="entry name" value="Trans_hexapeptide_repeat"/>
</dbReference>
<dbReference type="Proteomes" id="UP001172630">
    <property type="component" value="Unassembled WGS sequence"/>
</dbReference>